<feature type="signal peptide" evidence="6">
    <location>
        <begin position="1"/>
        <end position="20"/>
    </location>
</feature>
<organism evidence="8 9">
    <name type="scientific">Jiella pacifica</name>
    <dbReference type="NCBI Taxonomy" id="2696469"/>
    <lineage>
        <taxon>Bacteria</taxon>
        <taxon>Pseudomonadati</taxon>
        <taxon>Pseudomonadota</taxon>
        <taxon>Alphaproteobacteria</taxon>
        <taxon>Hyphomicrobiales</taxon>
        <taxon>Aurantimonadaceae</taxon>
        <taxon>Jiella</taxon>
    </lineage>
</organism>
<keyword evidence="2 6" id="KW-0732">Signal</keyword>
<comment type="subcellular location">
    <subcellularLocation>
        <location evidence="1">Cell outer membrane</location>
    </subcellularLocation>
</comment>
<sequence>MRRMLFATIIGCSAASAANAADVVSYEPAPPVAPVASVYDWSGLYIGAQGGWGWGDSNVDDNGLSSLDTTFDIDGGFLGGVVGAQWQYGSVVLGVEGEMNWSDISGTDEVQPGNVIGTDINWFGSANAKLGYAWDRVLLYGTGGIAFANIDTSQDALGTSFSEDENHVGWTVGAGLDYAVTDAIIVGAQYRYYDFGESDYLSRNATFTDRDQDVDLHTVSAHVSYKF</sequence>
<feature type="chain" id="PRO_5027087171" evidence="6">
    <location>
        <begin position="21"/>
        <end position="227"/>
    </location>
</feature>
<dbReference type="InterPro" id="IPR051692">
    <property type="entry name" value="OMP-like"/>
</dbReference>
<dbReference type="PANTHER" id="PTHR34001">
    <property type="entry name" value="BLL7405 PROTEIN"/>
    <property type="match status" value="1"/>
</dbReference>
<keyword evidence="3" id="KW-0472">Membrane</keyword>
<feature type="domain" description="Outer membrane protein beta-barrel" evidence="7">
    <location>
        <begin position="33"/>
        <end position="227"/>
    </location>
</feature>
<evidence type="ECO:0000256" key="3">
    <source>
        <dbReference type="ARBA" id="ARBA00023136"/>
    </source>
</evidence>
<evidence type="ECO:0000256" key="4">
    <source>
        <dbReference type="ARBA" id="ARBA00023237"/>
    </source>
</evidence>
<evidence type="ECO:0000313" key="8">
    <source>
        <dbReference type="EMBL" id="NDW03929.1"/>
    </source>
</evidence>
<keyword evidence="4" id="KW-0998">Cell outer membrane</keyword>
<reference evidence="8 9" key="1">
    <citation type="submission" date="2020-01" db="EMBL/GenBank/DDBJ databases">
        <title>Jiella pacifica sp. nov.</title>
        <authorList>
            <person name="Xue Z."/>
            <person name="Zhu S."/>
            <person name="Chen J."/>
            <person name="Yang J."/>
        </authorList>
    </citation>
    <scope>NUCLEOTIDE SEQUENCE [LARGE SCALE GENOMIC DNA]</scope>
    <source>
        <strain evidence="8 9">40Bstr34</strain>
    </source>
</reference>
<dbReference type="Gene3D" id="2.40.160.20">
    <property type="match status" value="1"/>
</dbReference>
<comment type="similarity">
    <text evidence="5">Belongs to the Omp25/RopB family.</text>
</comment>
<dbReference type="Proteomes" id="UP000469011">
    <property type="component" value="Unassembled WGS sequence"/>
</dbReference>
<keyword evidence="9" id="KW-1185">Reference proteome</keyword>
<dbReference type="GO" id="GO:0009279">
    <property type="term" value="C:cell outer membrane"/>
    <property type="evidence" value="ECO:0007669"/>
    <property type="project" value="UniProtKB-SubCell"/>
</dbReference>
<dbReference type="EMBL" id="JAAAMG010000003">
    <property type="protein sequence ID" value="NDW03929.1"/>
    <property type="molecule type" value="Genomic_DNA"/>
</dbReference>
<dbReference type="AlphaFoldDB" id="A0A6N9T212"/>
<name>A0A6N9T212_9HYPH</name>
<comment type="caution">
    <text evidence="8">The sequence shown here is derived from an EMBL/GenBank/DDBJ whole genome shotgun (WGS) entry which is preliminary data.</text>
</comment>
<evidence type="ECO:0000256" key="2">
    <source>
        <dbReference type="ARBA" id="ARBA00022729"/>
    </source>
</evidence>
<evidence type="ECO:0000256" key="1">
    <source>
        <dbReference type="ARBA" id="ARBA00004442"/>
    </source>
</evidence>
<dbReference type="SUPFAM" id="SSF56925">
    <property type="entry name" value="OMPA-like"/>
    <property type="match status" value="1"/>
</dbReference>
<evidence type="ECO:0000256" key="6">
    <source>
        <dbReference type="SAM" id="SignalP"/>
    </source>
</evidence>
<gene>
    <name evidence="8" type="ORF">GTK09_05750</name>
</gene>
<accession>A0A6N9T212</accession>
<evidence type="ECO:0000259" key="7">
    <source>
        <dbReference type="Pfam" id="PF13505"/>
    </source>
</evidence>
<dbReference type="InterPro" id="IPR011250">
    <property type="entry name" value="OMP/PagP_B-barrel"/>
</dbReference>
<dbReference type="InterPro" id="IPR027385">
    <property type="entry name" value="Beta-barrel_OMP"/>
</dbReference>
<proteinExistence type="inferred from homology"/>
<evidence type="ECO:0000256" key="5">
    <source>
        <dbReference type="ARBA" id="ARBA00038306"/>
    </source>
</evidence>
<dbReference type="Pfam" id="PF13505">
    <property type="entry name" value="OMP_b-brl"/>
    <property type="match status" value="1"/>
</dbReference>
<dbReference type="PANTHER" id="PTHR34001:SF3">
    <property type="entry name" value="BLL7405 PROTEIN"/>
    <property type="match status" value="1"/>
</dbReference>
<dbReference type="RefSeq" id="WP_163461795.1">
    <property type="nucleotide sequence ID" value="NZ_JAAAMG010000003.1"/>
</dbReference>
<protein>
    <submittedName>
        <fullName evidence="8">Outer membrane beta-barrel protein</fullName>
    </submittedName>
</protein>
<evidence type="ECO:0000313" key="9">
    <source>
        <dbReference type="Proteomes" id="UP000469011"/>
    </source>
</evidence>